<dbReference type="Pfam" id="PF12697">
    <property type="entry name" value="Abhydrolase_6"/>
    <property type="match status" value="1"/>
</dbReference>
<keyword evidence="3" id="KW-1185">Reference proteome</keyword>
<dbReference type="InterPro" id="IPR029058">
    <property type="entry name" value="AB_hydrolase_fold"/>
</dbReference>
<dbReference type="PANTHER" id="PTHR43798">
    <property type="entry name" value="MONOACYLGLYCEROL LIPASE"/>
    <property type="match status" value="1"/>
</dbReference>
<gene>
    <name evidence="2" type="ORF">J5474_04305</name>
</gene>
<evidence type="ECO:0000313" key="3">
    <source>
        <dbReference type="Proteomes" id="UP000675940"/>
    </source>
</evidence>
<protein>
    <submittedName>
        <fullName evidence="2">Alpha/beta fold hydrolase</fullName>
    </submittedName>
</protein>
<sequence>MREPVVFLPDMMCDARLFGPQLADLSRERAVMAAPVSGGERAEEIASNLLDLLPKRFALAGCGMGGAVAMEIARRAPDRLTRLCLMDTSPLPETPQQAAARDPQIIRMKSGKFEAVIDEALHLDGLVASPWRGEVMALIRDMARGLGQEIFVRQIRALQRRRDQQATLRRLAMPCMVLCGAHNLRLPVKRHQFLAELIPGAELRVIEDAAHFAPLEQPEAVAEALRDWLSMPLVLR</sequence>
<dbReference type="InterPro" id="IPR000073">
    <property type="entry name" value="AB_hydrolase_1"/>
</dbReference>
<dbReference type="Proteomes" id="UP000675940">
    <property type="component" value="Unassembled WGS sequence"/>
</dbReference>
<evidence type="ECO:0000313" key="2">
    <source>
        <dbReference type="EMBL" id="MBP0481714.1"/>
    </source>
</evidence>
<proteinExistence type="predicted"/>
<reference evidence="2" key="1">
    <citation type="submission" date="2021-03" db="EMBL/GenBank/DDBJ databases">
        <title>Sagittula salina sp. nov. strain M10.9X isolated from the marine waste.</title>
        <authorList>
            <person name="Satari L."/>
            <person name="Molina-Menor E."/>
            <person name="Vidal-Verdu A."/>
            <person name="Pascual J."/>
            <person name="Pereto J."/>
            <person name="Porcar M."/>
        </authorList>
    </citation>
    <scope>NUCLEOTIDE SEQUENCE</scope>
    <source>
        <strain evidence="2">M10.9X</strain>
    </source>
</reference>
<keyword evidence="2" id="KW-0378">Hydrolase</keyword>
<accession>A0A940S273</accession>
<dbReference type="Gene3D" id="3.40.50.1820">
    <property type="entry name" value="alpha/beta hydrolase"/>
    <property type="match status" value="1"/>
</dbReference>
<dbReference type="RefSeq" id="WP_209359583.1">
    <property type="nucleotide sequence ID" value="NZ_JAGISH010000002.1"/>
</dbReference>
<comment type="caution">
    <text evidence="2">The sequence shown here is derived from an EMBL/GenBank/DDBJ whole genome shotgun (WGS) entry which is preliminary data.</text>
</comment>
<organism evidence="2 3">
    <name type="scientific">Sagittula salina</name>
    <dbReference type="NCBI Taxonomy" id="2820268"/>
    <lineage>
        <taxon>Bacteria</taxon>
        <taxon>Pseudomonadati</taxon>
        <taxon>Pseudomonadota</taxon>
        <taxon>Alphaproteobacteria</taxon>
        <taxon>Rhodobacterales</taxon>
        <taxon>Roseobacteraceae</taxon>
        <taxon>Sagittula</taxon>
    </lineage>
</organism>
<dbReference type="EMBL" id="JAGISH010000002">
    <property type="protein sequence ID" value="MBP0481714.1"/>
    <property type="molecule type" value="Genomic_DNA"/>
</dbReference>
<dbReference type="SUPFAM" id="SSF53474">
    <property type="entry name" value="alpha/beta-Hydrolases"/>
    <property type="match status" value="1"/>
</dbReference>
<dbReference type="PANTHER" id="PTHR43798:SF29">
    <property type="entry name" value="AB HYDROLASE-1 DOMAIN-CONTAINING PROTEIN"/>
    <property type="match status" value="1"/>
</dbReference>
<dbReference type="AlphaFoldDB" id="A0A940S273"/>
<feature type="domain" description="AB hydrolase-1" evidence="1">
    <location>
        <begin position="42"/>
        <end position="224"/>
    </location>
</feature>
<evidence type="ECO:0000259" key="1">
    <source>
        <dbReference type="Pfam" id="PF12697"/>
    </source>
</evidence>
<name>A0A940S273_9RHOB</name>
<dbReference type="InterPro" id="IPR050266">
    <property type="entry name" value="AB_hydrolase_sf"/>
</dbReference>
<dbReference type="GO" id="GO:0016787">
    <property type="term" value="F:hydrolase activity"/>
    <property type="evidence" value="ECO:0007669"/>
    <property type="project" value="UniProtKB-KW"/>
</dbReference>